<feature type="domain" description="CBS" evidence="4">
    <location>
        <begin position="184"/>
        <end position="244"/>
    </location>
</feature>
<keyword evidence="1 2" id="KW-0129">CBS domain</keyword>
<reference evidence="6 7" key="2">
    <citation type="submission" date="2018-02" db="EMBL/GenBank/DDBJ databases">
        <title>Subsurface microbial communities from deep shales in Ohio and West Virginia, USA.</title>
        <authorList>
            <person name="Wrighton K."/>
        </authorList>
    </citation>
    <scope>NUCLEOTIDE SEQUENCE [LARGE SCALE GENOMIC DNA]</scope>
    <source>
        <strain evidence="6 7">UTICA-S1B9</strain>
    </source>
</reference>
<dbReference type="InterPro" id="IPR046342">
    <property type="entry name" value="CBS_dom_sf"/>
</dbReference>
<dbReference type="PROSITE" id="PS50042">
    <property type="entry name" value="CNMP_BINDING_3"/>
    <property type="match status" value="1"/>
</dbReference>
<dbReference type="Pfam" id="PF03445">
    <property type="entry name" value="DUF294"/>
    <property type="match status" value="1"/>
</dbReference>
<proteinExistence type="predicted"/>
<evidence type="ECO:0000313" key="5">
    <source>
        <dbReference type="EMBL" id="PPK53281.1"/>
    </source>
</evidence>
<dbReference type="SUPFAM" id="SSF54631">
    <property type="entry name" value="CBS-domain pair"/>
    <property type="match status" value="1"/>
</dbReference>
<dbReference type="Pfam" id="PF00027">
    <property type="entry name" value="cNMP_binding"/>
    <property type="match status" value="1"/>
</dbReference>
<organism evidence="6 7">
    <name type="scientific">Marinobacter persicus</name>
    <dbReference type="NCBI Taxonomy" id="930118"/>
    <lineage>
        <taxon>Bacteria</taxon>
        <taxon>Pseudomonadati</taxon>
        <taxon>Pseudomonadota</taxon>
        <taxon>Gammaproteobacteria</taxon>
        <taxon>Pseudomonadales</taxon>
        <taxon>Marinobacteraceae</taxon>
        <taxon>Marinobacter</taxon>
    </lineage>
</organism>
<dbReference type="InterPro" id="IPR018821">
    <property type="entry name" value="DUF294_put_nucleoTrafse_sb-bd"/>
</dbReference>
<reference evidence="5 8" key="1">
    <citation type="submission" date="2018-02" db="EMBL/GenBank/DDBJ databases">
        <title>Deep subsurface shale carbon reservoir microbial communities from Ohio and West Virginia, USA.</title>
        <authorList>
            <person name="Wrighton K."/>
        </authorList>
    </citation>
    <scope>NUCLEOTIDE SEQUENCE [LARGE SCALE GENOMIC DNA]</scope>
    <source>
        <strain evidence="5 8">UTICA-S1B6</strain>
    </source>
</reference>
<dbReference type="InterPro" id="IPR000595">
    <property type="entry name" value="cNMP-bd_dom"/>
</dbReference>
<dbReference type="STRING" id="930118.SAMN05216429_10431"/>
<name>A0A2S6GA98_9GAMM</name>
<accession>A0A2S6GA98</accession>
<dbReference type="SUPFAM" id="SSF51206">
    <property type="entry name" value="cAMP-binding domain-like"/>
    <property type="match status" value="1"/>
</dbReference>
<evidence type="ECO:0000256" key="2">
    <source>
        <dbReference type="PROSITE-ProRule" id="PRU00703"/>
    </source>
</evidence>
<comment type="caution">
    <text evidence="6">The sequence shown here is derived from an EMBL/GenBank/DDBJ whole genome shotgun (WGS) entry which is preliminary data.</text>
</comment>
<keyword evidence="8" id="KW-1185">Reference proteome</keyword>
<dbReference type="CDD" id="cd05401">
    <property type="entry name" value="NT_GlnE_GlnD_like"/>
    <property type="match status" value="1"/>
</dbReference>
<dbReference type="InterPro" id="IPR014710">
    <property type="entry name" value="RmlC-like_jellyroll"/>
</dbReference>
<dbReference type="InterPro" id="IPR051257">
    <property type="entry name" value="Diverse_CBS-Domain"/>
</dbReference>
<dbReference type="AlphaFoldDB" id="A0A2S6GA98"/>
<gene>
    <name evidence="6" type="ORF">B0H24_100282</name>
    <name evidence="5" type="ORF">BY455_10282</name>
</gene>
<dbReference type="GO" id="GO:0008773">
    <property type="term" value="F:[protein-PII] uridylyltransferase activity"/>
    <property type="evidence" value="ECO:0007669"/>
    <property type="project" value="InterPro"/>
</dbReference>
<dbReference type="Pfam" id="PF10335">
    <property type="entry name" value="DUF294_C"/>
    <property type="match status" value="1"/>
</dbReference>
<dbReference type="CDD" id="cd00038">
    <property type="entry name" value="CAP_ED"/>
    <property type="match status" value="1"/>
</dbReference>
<dbReference type="InterPro" id="IPR000644">
    <property type="entry name" value="CBS_dom"/>
</dbReference>
<dbReference type="Proteomes" id="UP000239648">
    <property type="component" value="Unassembled WGS sequence"/>
</dbReference>
<dbReference type="EMBL" id="PTIT01000002">
    <property type="protein sequence ID" value="PPK53281.1"/>
    <property type="molecule type" value="Genomic_DNA"/>
</dbReference>
<evidence type="ECO:0000256" key="1">
    <source>
        <dbReference type="ARBA" id="ARBA00023122"/>
    </source>
</evidence>
<feature type="domain" description="CBS" evidence="4">
    <location>
        <begin position="252"/>
        <end position="308"/>
    </location>
</feature>
<dbReference type="InterPro" id="IPR018490">
    <property type="entry name" value="cNMP-bd_dom_sf"/>
</dbReference>
<dbReference type="SMART" id="SM00116">
    <property type="entry name" value="CBS"/>
    <property type="match status" value="2"/>
</dbReference>
<evidence type="ECO:0000313" key="7">
    <source>
        <dbReference type="Proteomes" id="UP000239446"/>
    </source>
</evidence>
<dbReference type="Pfam" id="PF00571">
    <property type="entry name" value="CBS"/>
    <property type="match status" value="2"/>
</dbReference>
<evidence type="ECO:0000259" key="3">
    <source>
        <dbReference type="PROSITE" id="PS50042"/>
    </source>
</evidence>
<evidence type="ECO:0000313" key="8">
    <source>
        <dbReference type="Proteomes" id="UP000239648"/>
    </source>
</evidence>
<sequence length="650" mass="74183">MKTDSCYSLAKDNNDPKIRDYGDHHGEPMQAELLDIRNHIAQYPPFDEMPEEMLERIVGSIEVAYYRAGTNILELKQQNHWLHYVRSGAVEIYRRSGELYNRVSEGEIFGQFGLLRNQQVRFPAKALEDTLVYKIPFETFQYLWENDENFADFVEVEDRSRLRTAVSRQAKSNELMTAKVTRLISRQPVCAPATVRLQEAARIMTDHGVSALLLVDDAENQHRLKGIITDRDLRTRAVTNALASETPISDIMSEDLITISARSYIFEAMLTMLHNNVHHLPVMEGEEIRGVVALSDIVKYESQSSLYLVSNIYHQQDVKGLKKLSLDIRDSFVRLVNEDANSHMIGSAMAGIGRSFSQRLLELGEEKLGPPPVPYCFMALGSMARDEQLVVTDQDNALVLDDSFVPEEHDEYFQALAKFVSDGLAECGYSYCTGDIMATNVKWRQPLRVWKQYFTDWIENPKAEALLNSNIFFDLDGIHGETRFAEELKTLIVRKASGSQRFLTFLARNALNRTPPLGFFRTFVLEEDGKHQKSFNLKRRGTAPVSDLIRVHALACGSRSQNSFERLRDIAQTSLMLEDDAGNLRDALEFISIVRIRHQALAIEEGREPDNNVRPEDLSPFERSHLKDAFQIVSNAQKFLRFRYNAGSTR</sequence>
<dbReference type="EMBL" id="PTIU01000002">
    <property type="protein sequence ID" value="PPK56118.1"/>
    <property type="molecule type" value="Genomic_DNA"/>
</dbReference>
<dbReference type="PANTHER" id="PTHR43080:SF2">
    <property type="entry name" value="CBS DOMAIN-CONTAINING PROTEIN"/>
    <property type="match status" value="1"/>
</dbReference>
<dbReference type="Gene3D" id="2.60.120.10">
    <property type="entry name" value="Jelly Rolls"/>
    <property type="match status" value="1"/>
</dbReference>
<dbReference type="PROSITE" id="PS51371">
    <property type="entry name" value="CBS"/>
    <property type="match status" value="2"/>
</dbReference>
<dbReference type="PANTHER" id="PTHR43080">
    <property type="entry name" value="CBS DOMAIN-CONTAINING PROTEIN CBSX3, MITOCHONDRIAL"/>
    <property type="match status" value="1"/>
</dbReference>
<evidence type="ECO:0000313" key="6">
    <source>
        <dbReference type="EMBL" id="PPK56118.1"/>
    </source>
</evidence>
<dbReference type="InterPro" id="IPR005105">
    <property type="entry name" value="GlnD_Uridyltrans_N"/>
</dbReference>
<dbReference type="Proteomes" id="UP000239446">
    <property type="component" value="Unassembled WGS sequence"/>
</dbReference>
<evidence type="ECO:0000259" key="4">
    <source>
        <dbReference type="PROSITE" id="PS51371"/>
    </source>
</evidence>
<feature type="domain" description="Cyclic nucleotide-binding" evidence="3">
    <location>
        <begin position="45"/>
        <end position="143"/>
    </location>
</feature>
<protein>
    <submittedName>
        <fullName evidence="6">CBS domain-containing protein</fullName>
    </submittedName>
</protein>
<dbReference type="Gene3D" id="3.10.580.10">
    <property type="entry name" value="CBS-domain"/>
    <property type="match status" value="1"/>
</dbReference>
<dbReference type="SMART" id="SM00100">
    <property type="entry name" value="cNMP"/>
    <property type="match status" value="1"/>
</dbReference>
<dbReference type="CDD" id="cd04587">
    <property type="entry name" value="CBS_pair_CAP-ED_NT_Pol-beta-like_DUF294_assoc"/>
    <property type="match status" value="1"/>
</dbReference>